<dbReference type="EMBL" id="SOPW01000002">
    <property type="protein sequence ID" value="TFB24476.1"/>
    <property type="molecule type" value="Genomic_DNA"/>
</dbReference>
<comment type="similarity">
    <text evidence="1">Belongs to the UPF0065 (bug) family.</text>
</comment>
<evidence type="ECO:0000256" key="1">
    <source>
        <dbReference type="ARBA" id="ARBA00006987"/>
    </source>
</evidence>
<comment type="caution">
    <text evidence="3">The sequence shown here is derived from an EMBL/GenBank/DDBJ whole genome shotgun (WGS) entry which is preliminary data.</text>
</comment>
<dbReference type="PROSITE" id="PS51257">
    <property type="entry name" value="PROKAR_LIPOPROTEIN"/>
    <property type="match status" value="1"/>
</dbReference>
<feature type="signal peptide" evidence="2">
    <location>
        <begin position="1"/>
        <end position="22"/>
    </location>
</feature>
<dbReference type="Gene3D" id="3.40.190.10">
    <property type="entry name" value="Periplasmic binding protein-like II"/>
    <property type="match status" value="1"/>
</dbReference>
<organism evidence="3 4">
    <name type="scientific">Filobacillus milosensis</name>
    <dbReference type="NCBI Taxonomy" id="94137"/>
    <lineage>
        <taxon>Bacteria</taxon>
        <taxon>Bacillati</taxon>
        <taxon>Bacillota</taxon>
        <taxon>Bacilli</taxon>
        <taxon>Bacillales</taxon>
        <taxon>Bacillaceae</taxon>
        <taxon>Filobacillus</taxon>
    </lineage>
</organism>
<dbReference type="CDD" id="cd07012">
    <property type="entry name" value="PBP2_Bug_TTT"/>
    <property type="match status" value="1"/>
</dbReference>
<keyword evidence="4" id="KW-1185">Reference proteome</keyword>
<protein>
    <submittedName>
        <fullName evidence="3">Tripartite tricarboxylate transporter substrate binding protein</fullName>
    </submittedName>
</protein>
<accession>A0A4Y8IU69</accession>
<keyword evidence="2" id="KW-0732">Signal</keyword>
<dbReference type="OrthoDB" id="8881899at2"/>
<dbReference type="Pfam" id="PF03401">
    <property type="entry name" value="TctC"/>
    <property type="match status" value="1"/>
</dbReference>
<dbReference type="Gene3D" id="3.40.190.150">
    <property type="entry name" value="Bordetella uptake gene, domain 1"/>
    <property type="match status" value="1"/>
</dbReference>
<reference evidence="3 4" key="1">
    <citation type="submission" date="2019-03" db="EMBL/GenBank/DDBJ databases">
        <authorList>
            <person name="He R.-H."/>
        </authorList>
    </citation>
    <scope>NUCLEOTIDE SEQUENCE [LARGE SCALE GENOMIC DNA]</scope>
    <source>
        <strain evidence="4">SH 714</strain>
    </source>
</reference>
<proteinExistence type="inferred from homology"/>
<dbReference type="InterPro" id="IPR042100">
    <property type="entry name" value="Bug_dom1"/>
</dbReference>
<feature type="chain" id="PRO_5039518010" evidence="2">
    <location>
        <begin position="23"/>
        <end position="322"/>
    </location>
</feature>
<dbReference type="SUPFAM" id="SSF53850">
    <property type="entry name" value="Periplasmic binding protein-like II"/>
    <property type="match status" value="1"/>
</dbReference>
<evidence type="ECO:0000313" key="4">
    <source>
        <dbReference type="Proteomes" id="UP000297975"/>
    </source>
</evidence>
<sequence length="322" mass="34759">MKKSKRLLTAALLSIITLSLVACGGGSQESVEDYPSQEIEMTIPWSPGGGSDIEGRLVADHASEHVGVDLVPVNVPGVGGTVGLEELSNKEANGYSIGQIHEGLLVSHHSDVTDINYDSFEPIASMSSSDQILAVSDDLGVDTLEEFVEYGQKNEIQFGGTVAGIPRVWVEQIGKELDIQYNLVGYEGIAEAIQALAGGHIDAAIVDYPSGNDFVESGDMKFIAIGTKERAERTPDLPTFVEKGYDLTMGINRGYVAPEGTPPEIIEKLEQALKETANDEDYIKAVEKVGASVNFMNTEEYKEYLDQQDQVISDVIEEISAE</sequence>
<name>A0A4Y8IU69_9BACI</name>
<dbReference type="AlphaFoldDB" id="A0A4Y8IU69"/>
<dbReference type="PANTHER" id="PTHR42928">
    <property type="entry name" value="TRICARBOXYLATE-BINDING PROTEIN"/>
    <property type="match status" value="1"/>
</dbReference>
<dbReference type="InterPro" id="IPR005064">
    <property type="entry name" value="BUG"/>
</dbReference>
<dbReference type="Proteomes" id="UP000297975">
    <property type="component" value="Unassembled WGS sequence"/>
</dbReference>
<evidence type="ECO:0000256" key="2">
    <source>
        <dbReference type="SAM" id="SignalP"/>
    </source>
</evidence>
<evidence type="ECO:0000313" key="3">
    <source>
        <dbReference type="EMBL" id="TFB24476.1"/>
    </source>
</evidence>
<gene>
    <name evidence="3" type="ORF">E3U55_02980</name>
</gene>
<dbReference type="RefSeq" id="WP_134338835.1">
    <property type="nucleotide sequence ID" value="NZ_SOPW01000002.1"/>
</dbReference>
<dbReference type="PIRSF" id="PIRSF017082">
    <property type="entry name" value="YflP"/>
    <property type="match status" value="1"/>
</dbReference>
<dbReference type="PANTHER" id="PTHR42928:SF5">
    <property type="entry name" value="BLR1237 PROTEIN"/>
    <property type="match status" value="1"/>
</dbReference>